<evidence type="ECO:0000313" key="2">
    <source>
        <dbReference type="EMBL" id="MBD1401394.1"/>
    </source>
</evidence>
<keyword evidence="3" id="KW-1185">Reference proteome</keyword>
<protein>
    <submittedName>
        <fullName evidence="2">SDR family oxidoreductase</fullName>
    </submittedName>
</protein>
<dbReference type="Proteomes" id="UP000632828">
    <property type="component" value="Unassembled WGS sequence"/>
</dbReference>
<dbReference type="RefSeq" id="WP_191156970.1">
    <property type="nucleotide sequence ID" value="NZ_JACWUN010000014.1"/>
</dbReference>
<accession>A0A8J6R6H4</accession>
<dbReference type="InterPro" id="IPR051783">
    <property type="entry name" value="NAD(P)-dependent_oxidoreduct"/>
</dbReference>
<comment type="caution">
    <text evidence="2">The sequence shown here is derived from an EMBL/GenBank/DDBJ whole genome shotgun (WGS) entry which is preliminary data.</text>
</comment>
<dbReference type="PANTHER" id="PTHR48079">
    <property type="entry name" value="PROTEIN YEEZ"/>
    <property type="match status" value="1"/>
</dbReference>
<feature type="domain" description="NAD-dependent epimerase/dehydratase" evidence="1">
    <location>
        <begin position="86"/>
        <end position="213"/>
    </location>
</feature>
<dbReference type="AlphaFoldDB" id="A0A8J6R6H4"/>
<dbReference type="EMBL" id="JACWUN010000014">
    <property type="protein sequence ID" value="MBD1401394.1"/>
    <property type="molecule type" value="Genomic_DNA"/>
</dbReference>
<proteinExistence type="predicted"/>
<dbReference type="Pfam" id="PF01370">
    <property type="entry name" value="Epimerase"/>
    <property type="match status" value="1"/>
</dbReference>
<evidence type="ECO:0000259" key="1">
    <source>
        <dbReference type="Pfam" id="PF01370"/>
    </source>
</evidence>
<dbReference type="GO" id="GO:0004029">
    <property type="term" value="F:aldehyde dehydrogenase (NAD+) activity"/>
    <property type="evidence" value="ECO:0007669"/>
    <property type="project" value="TreeGrafter"/>
</dbReference>
<name>A0A8J6R6H4_9BACT</name>
<dbReference type="GO" id="GO:0005737">
    <property type="term" value="C:cytoplasm"/>
    <property type="evidence" value="ECO:0007669"/>
    <property type="project" value="TreeGrafter"/>
</dbReference>
<dbReference type="Gene3D" id="3.40.50.720">
    <property type="entry name" value="NAD(P)-binding Rossmann-like Domain"/>
    <property type="match status" value="1"/>
</dbReference>
<evidence type="ECO:0000313" key="3">
    <source>
        <dbReference type="Proteomes" id="UP000632828"/>
    </source>
</evidence>
<dbReference type="InterPro" id="IPR036291">
    <property type="entry name" value="NAD(P)-bd_dom_sf"/>
</dbReference>
<dbReference type="PANTHER" id="PTHR48079:SF6">
    <property type="entry name" value="NAD(P)-BINDING DOMAIN-CONTAINING PROTEIN-RELATED"/>
    <property type="match status" value="1"/>
</dbReference>
<gene>
    <name evidence="2" type="ORF">ICT70_11990</name>
</gene>
<organism evidence="2 3">
    <name type="scientific">Pelovirga terrestris</name>
    <dbReference type="NCBI Taxonomy" id="2771352"/>
    <lineage>
        <taxon>Bacteria</taxon>
        <taxon>Pseudomonadati</taxon>
        <taxon>Thermodesulfobacteriota</taxon>
        <taxon>Desulfuromonadia</taxon>
        <taxon>Geobacterales</taxon>
        <taxon>Geobacteraceae</taxon>
        <taxon>Pelovirga</taxon>
    </lineage>
</organism>
<dbReference type="InterPro" id="IPR001509">
    <property type="entry name" value="Epimerase_deHydtase"/>
</dbReference>
<dbReference type="CDD" id="cd05266">
    <property type="entry name" value="SDR_a4"/>
    <property type="match status" value="1"/>
</dbReference>
<sequence length="303" mass="33674">MMDYTIIGCGDIGKRVARELLNQGHKVQATAHDAEGAAELLALGLTPIVANFDCRDDLPLLLLQRQRVYYFMPPQGGGSIDARMANFCRMLNADNCPQRIVYISTSGVYGDCGGDLVTEETPINPQTSRAKRRASAESQLCDQAKELGFDLIILRVTGIYGPGRLPLAQLHKGHQVLRPEDSPVTNRIHSLDLVRICLIAMERGEAGDIFNVCDGQHSSMSEYFTAVADLYDLPRPQQLTWDEAQQIMNPLTLSFLQESRRMTNRHMLEKLGIRLLYPTLEEGLAICRQGDQAQAIVSKSTDE</sequence>
<dbReference type="SUPFAM" id="SSF51735">
    <property type="entry name" value="NAD(P)-binding Rossmann-fold domains"/>
    <property type="match status" value="1"/>
</dbReference>
<reference evidence="2" key="1">
    <citation type="submission" date="2020-09" db="EMBL/GenBank/DDBJ databases">
        <title>Pelobacter alkaliphilus sp. nov., a novel anaerobic arsenate-reducing bacterium from terrestrial mud volcano.</title>
        <authorList>
            <person name="Khomyakova M.A."/>
            <person name="Merkel A.Y."/>
            <person name="Slobodkin A.I."/>
        </authorList>
    </citation>
    <scope>NUCLEOTIDE SEQUENCE</scope>
    <source>
        <strain evidence="2">M08fum</strain>
    </source>
</reference>